<dbReference type="SUPFAM" id="SSF55315">
    <property type="entry name" value="L30e-like"/>
    <property type="match status" value="1"/>
</dbReference>
<dbReference type="OrthoDB" id="20109at2759"/>
<dbReference type="GO" id="GO:0033204">
    <property type="term" value="F:ribonuclease P RNA binding"/>
    <property type="evidence" value="ECO:0007669"/>
    <property type="project" value="TreeGrafter"/>
</dbReference>
<dbReference type="GO" id="GO:0000172">
    <property type="term" value="C:ribonuclease MRP complex"/>
    <property type="evidence" value="ECO:0007669"/>
    <property type="project" value="InterPro"/>
</dbReference>
<sequence>MDATPSMTAPIVTSTQLSKNMSTKVFSDSAKKQKKKAAKMLLGSFEGLQPQWPPISKEAQQKTMFILSNFFAERNFKMLSTKEKTFMKREHVEDEDEPRAEKLRAQEKSAELLRPELVFGINGVTRSLEKDTLCLVIADRSVKPFSMISHLVGLAASRKCPAVAVENLATKVGNEIGVTSLVAFGFKRVSPSCRTVVTAVLSLLGISATDIFRLPEPFPKDGLGTQLNEQLKIEEKPEVPKEVSRRSQAYKPLLIKSQFKDPERAQKLVKRQKKTPAVMSVTETNTKKRKAKTVKIGKKHRKSLTTTS</sequence>
<dbReference type="GO" id="GO:0001650">
    <property type="term" value="C:fibrillar center"/>
    <property type="evidence" value="ECO:0007669"/>
    <property type="project" value="TreeGrafter"/>
</dbReference>
<evidence type="ECO:0008006" key="4">
    <source>
        <dbReference type="Google" id="ProtNLM"/>
    </source>
</evidence>
<dbReference type="GO" id="GO:0004526">
    <property type="term" value="F:ribonuclease P activity"/>
    <property type="evidence" value="ECO:0007669"/>
    <property type="project" value="TreeGrafter"/>
</dbReference>
<dbReference type="GO" id="GO:0001682">
    <property type="term" value="P:tRNA 5'-leader removal"/>
    <property type="evidence" value="ECO:0007669"/>
    <property type="project" value="InterPro"/>
</dbReference>
<keyword evidence="3" id="KW-1185">Reference proteome</keyword>
<dbReference type="AlphaFoldDB" id="A0A1D1UPZ6"/>
<dbReference type="STRING" id="947166.A0A1D1UPZ6"/>
<proteinExistence type="predicted"/>
<dbReference type="PANTHER" id="PTHR46948">
    <property type="entry name" value="RIBONUCLEASE P PROTEIN SUBUNIT P38"/>
    <property type="match status" value="1"/>
</dbReference>
<evidence type="ECO:0000313" key="3">
    <source>
        <dbReference type="Proteomes" id="UP000186922"/>
    </source>
</evidence>
<dbReference type="Gene3D" id="3.30.1330.30">
    <property type="match status" value="1"/>
</dbReference>
<reference evidence="2 3" key="1">
    <citation type="journal article" date="2016" name="Nat. Commun.">
        <title>Extremotolerant tardigrade genome and improved radiotolerance of human cultured cells by tardigrade-unique protein.</title>
        <authorList>
            <person name="Hashimoto T."/>
            <person name="Horikawa D.D."/>
            <person name="Saito Y."/>
            <person name="Kuwahara H."/>
            <person name="Kozuka-Hata H."/>
            <person name="Shin-I T."/>
            <person name="Minakuchi Y."/>
            <person name="Ohishi K."/>
            <person name="Motoyama A."/>
            <person name="Aizu T."/>
            <person name="Enomoto A."/>
            <person name="Kondo K."/>
            <person name="Tanaka S."/>
            <person name="Hara Y."/>
            <person name="Koshikawa S."/>
            <person name="Sagara H."/>
            <person name="Miura T."/>
            <person name="Yokobori S."/>
            <person name="Miyagawa K."/>
            <person name="Suzuki Y."/>
            <person name="Kubo T."/>
            <person name="Oyama M."/>
            <person name="Kohara Y."/>
            <person name="Fujiyama A."/>
            <person name="Arakawa K."/>
            <person name="Katayama T."/>
            <person name="Toyoda A."/>
            <person name="Kunieda T."/>
        </authorList>
    </citation>
    <scope>NUCLEOTIDE SEQUENCE [LARGE SCALE GENOMIC DNA]</scope>
    <source>
        <strain evidence="2 3">YOKOZUNA-1</strain>
    </source>
</reference>
<protein>
    <recommendedName>
        <fullName evidence="4">Ribosomal protein L7Ae/L30e/S12e/Gadd45 domain-containing protein</fullName>
    </recommendedName>
</protein>
<dbReference type="GO" id="GO:0005655">
    <property type="term" value="C:nucleolar ribonuclease P complex"/>
    <property type="evidence" value="ECO:0007669"/>
    <property type="project" value="InterPro"/>
</dbReference>
<dbReference type="PANTHER" id="PTHR46948:SF1">
    <property type="entry name" value="RIBONUCLEASE P PROTEIN SUBUNIT P38"/>
    <property type="match status" value="1"/>
</dbReference>
<evidence type="ECO:0000313" key="2">
    <source>
        <dbReference type="EMBL" id="GAU90590.1"/>
    </source>
</evidence>
<comment type="caution">
    <text evidence="2">The sequence shown here is derived from an EMBL/GenBank/DDBJ whole genome shotgun (WGS) entry which is preliminary data.</text>
</comment>
<evidence type="ECO:0000256" key="1">
    <source>
        <dbReference type="SAM" id="MobiDB-lite"/>
    </source>
</evidence>
<feature type="compositionally biased region" description="Basic residues" evidence="1">
    <location>
        <begin position="287"/>
        <end position="308"/>
    </location>
</feature>
<dbReference type="InterPro" id="IPR029064">
    <property type="entry name" value="Ribosomal_eL30-like_sf"/>
</dbReference>
<dbReference type="InterPro" id="IPR042848">
    <property type="entry name" value="Rpp38"/>
</dbReference>
<name>A0A1D1UPZ6_RAMVA</name>
<feature type="region of interest" description="Disordered" evidence="1">
    <location>
        <begin position="268"/>
        <end position="308"/>
    </location>
</feature>
<gene>
    <name evidence="2" type="primary">RvY_02988-1</name>
    <name evidence="2" type="synonym">RvY_02988.1</name>
    <name evidence="2" type="ORF">RvY_02988</name>
</gene>
<organism evidence="2 3">
    <name type="scientific">Ramazzottius varieornatus</name>
    <name type="common">Water bear</name>
    <name type="synonym">Tardigrade</name>
    <dbReference type="NCBI Taxonomy" id="947166"/>
    <lineage>
        <taxon>Eukaryota</taxon>
        <taxon>Metazoa</taxon>
        <taxon>Ecdysozoa</taxon>
        <taxon>Tardigrada</taxon>
        <taxon>Eutardigrada</taxon>
        <taxon>Parachela</taxon>
        <taxon>Hypsibioidea</taxon>
        <taxon>Ramazzottiidae</taxon>
        <taxon>Ramazzottius</taxon>
    </lineage>
</organism>
<dbReference type="Proteomes" id="UP000186922">
    <property type="component" value="Unassembled WGS sequence"/>
</dbReference>
<accession>A0A1D1UPZ6</accession>
<dbReference type="EMBL" id="BDGG01000001">
    <property type="protein sequence ID" value="GAU90590.1"/>
    <property type="molecule type" value="Genomic_DNA"/>
</dbReference>